<dbReference type="AlphaFoldDB" id="A0A5C1ALB9"/>
<dbReference type="Proteomes" id="UP000324974">
    <property type="component" value="Chromosome"/>
</dbReference>
<evidence type="ECO:0000313" key="1">
    <source>
        <dbReference type="EMBL" id="QEL18532.1"/>
    </source>
</evidence>
<dbReference type="EMBL" id="CP042425">
    <property type="protein sequence ID" value="QEL18532.1"/>
    <property type="molecule type" value="Genomic_DNA"/>
</dbReference>
<evidence type="ECO:0000313" key="2">
    <source>
        <dbReference type="Proteomes" id="UP000324974"/>
    </source>
</evidence>
<protein>
    <recommendedName>
        <fullName evidence="3">HK97 gp10 family phage protein</fullName>
    </recommendedName>
</protein>
<accession>A0A5C1ALB9</accession>
<reference evidence="2" key="1">
    <citation type="submission" date="2019-08" db="EMBL/GenBank/DDBJ databases">
        <title>Limnoglobus roseus gen. nov., sp. nov., a novel freshwater planctomycete with a giant genome from the family Gemmataceae.</title>
        <authorList>
            <person name="Kulichevskaya I.S."/>
            <person name="Naumoff D.G."/>
            <person name="Miroshnikov K."/>
            <person name="Ivanova A."/>
            <person name="Philippov D.A."/>
            <person name="Hakobyan A."/>
            <person name="Rijpstra I.C."/>
            <person name="Sinninghe Damste J.S."/>
            <person name="Liesack W."/>
            <person name="Dedysh S.N."/>
        </authorList>
    </citation>
    <scope>NUCLEOTIDE SEQUENCE [LARGE SCALE GENOMIC DNA]</scope>
    <source>
        <strain evidence="2">PX52</strain>
    </source>
</reference>
<sequence length="147" mass="16258">MSEGSVTLDLAPLDGMRKGVKLALKIAGNRAAKPIRERVIAEATSIQRYGFLAASIGTKTQSYKPTNIVSVVGPKMSFTRTRGTYKRGPRKGQKRKHIPYLYSWLVDKGTKRSRKFGFLDKAYNSAAGNYAADLTKAFADELAKRNK</sequence>
<gene>
    <name evidence="1" type="ORF">PX52LOC_05559</name>
</gene>
<name>A0A5C1ALB9_9BACT</name>
<keyword evidence="2" id="KW-1185">Reference proteome</keyword>
<dbReference type="KEGG" id="lrs:PX52LOC_05559"/>
<evidence type="ECO:0008006" key="3">
    <source>
        <dbReference type="Google" id="ProtNLM"/>
    </source>
</evidence>
<proteinExistence type="predicted"/>
<dbReference type="RefSeq" id="WP_149113038.1">
    <property type="nucleotide sequence ID" value="NZ_CP042425.1"/>
</dbReference>
<organism evidence="1 2">
    <name type="scientific">Limnoglobus roseus</name>
    <dbReference type="NCBI Taxonomy" id="2598579"/>
    <lineage>
        <taxon>Bacteria</taxon>
        <taxon>Pseudomonadati</taxon>
        <taxon>Planctomycetota</taxon>
        <taxon>Planctomycetia</taxon>
        <taxon>Gemmatales</taxon>
        <taxon>Gemmataceae</taxon>
        <taxon>Limnoglobus</taxon>
    </lineage>
</organism>